<keyword evidence="5 7" id="KW-1133">Transmembrane helix</keyword>
<dbReference type="PANTHER" id="PTHR43731">
    <property type="entry name" value="RHOMBOID PROTEASE"/>
    <property type="match status" value="1"/>
</dbReference>
<evidence type="ECO:0000259" key="8">
    <source>
        <dbReference type="Pfam" id="PF01694"/>
    </source>
</evidence>
<keyword evidence="4" id="KW-0378">Hydrolase</keyword>
<comment type="subcellular location">
    <subcellularLocation>
        <location evidence="1">Membrane</location>
        <topology evidence="1">Multi-pass membrane protein</topology>
    </subcellularLocation>
</comment>
<feature type="transmembrane region" description="Helical" evidence="7">
    <location>
        <begin position="93"/>
        <end position="114"/>
    </location>
</feature>
<feature type="transmembrane region" description="Helical" evidence="7">
    <location>
        <begin position="31"/>
        <end position="53"/>
    </location>
</feature>
<sequence>MVENFTVSGVGVVEHGRIHTLFTAMFSHQSFTHLLVNCVTLYFFGAEAAVLLGARRFLNLYFAGGLASSLGCVAWPYLAPTLRIPASYRVSKYTVALGASGALNAIVAWSIFMFPARMVYIYMILPVPAALVG</sequence>
<comment type="similarity">
    <text evidence="2">Belongs to the peptidase S54 family.</text>
</comment>
<dbReference type="InterPro" id="IPR050925">
    <property type="entry name" value="Rhomboid_protease_S54"/>
</dbReference>
<organism evidence="9">
    <name type="scientific">Nannochloropsis gaditana (strain CCMP526)</name>
    <name type="common">Green microalga</name>
    <name type="synonym">Microchloropsis gaditana</name>
    <dbReference type="NCBI Taxonomy" id="1093141"/>
    <lineage>
        <taxon>Eukaryota</taxon>
        <taxon>Sar</taxon>
        <taxon>Stramenopiles</taxon>
        <taxon>Ochrophyta</taxon>
        <taxon>Eustigmatophyceae</taxon>
        <taxon>Eustigmatales</taxon>
        <taxon>Monodopsidaceae</taxon>
        <taxon>Nannochloropsis</taxon>
    </lineage>
</organism>
<dbReference type="InterPro" id="IPR022764">
    <property type="entry name" value="Peptidase_S54_rhomboid_dom"/>
</dbReference>
<dbReference type="Gene3D" id="1.20.1540.10">
    <property type="entry name" value="Rhomboid-like"/>
    <property type="match status" value="1"/>
</dbReference>
<dbReference type="InterPro" id="IPR035952">
    <property type="entry name" value="Rhomboid-like_sf"/>
</dbReference>
<dbReference type="Pfam" id="PF01694">
    <property type="entry name" value="Rhomboid"/>
    <property type="match status" value="1"/>
</dbReference>
<accession>I2CRL5</accession>
<dbReference type="EMBL" id="JU980485">
    <property type="protein sequence ID" value="AFJ69548.1"/>
    <property type="molecule type" value="mRNA"/>
</dbReference>
<reference evidence="9" key="1">
    <citation type="journal article" date="2012" name="Bioengineered">
        <title>Additional insights into the genome of the oleaginous model alga Nannochloropsis gaditana.</title>
        <authorList>
            <person name="Jinkerson R.E."/>
            <person name="Radakovits R."/>
            <person name="Posewitz M.C."/>
        </authorList>
    </citation>
    <scope>NUCLEOTIDE SEQUENCE</scope>
    <source>
        <strain evidence="9">CCMP526</strain>
    </source>
</reference>
<proteinExistence type="evidence at transcript level"/>
<keyword evidence="6 7" id="KW-0472">Membrane</keyword>
<evidence type="ECO:0000256" key="2">
    <source>
        <dbReference type="ARBA" id="ARBA00009045"/>
    </source>
</evidence>
<evidence type="ECO:0000256" key="6">
    <source>
        <dbReference type="ARBA" id="ARBA00023136"/>
    </source>
</evidence>
<dbReference type="PANTHER" id="PTHR43731:SF14">
    <property type="entry name" value="PRESENILIN-ASSOCIATED RHOMBOID-LIKE PROTEIN, MITOCHONDRIAL"/>
    <property type="match status" value="1"/>
</dbReference>
<feature type="non-terminal residue" evidence="9">
    <location>
        <position position="133"/>
    </location>
</feature>
<name>I2CRL5_NANGC</name>
<dbReference type="GO" id="GO:0016020">
    <property type="term" value="C:membrane"/>
    <property type="evidence" value="ECO:0007669"/>
    <property type="project" value="UniProtKB-SubCell"/>
</dbReference>
<gene>
    <name evidence="9" type="ORF">NGATSA_3032200</name>
</gene>
<evidence type="ECO:0000256" key="3">
    <source>
        <dbReference type="ARBA" id="ARBA00022692"/>
    </source>
</evidence>
<evidence type="ECO:0000313" key="9">
    <source>
        <dbReference type="EMBL" id="AFJ69548.1"/>
    </source>
</evidence>
<evidence type="ECO:0000256" key="5">
    <source>
        <dbReference type="ARBA" id="ARBA00022989"/>
    </source>
</evidence>
<feature type="transmembrane region" description="Helical" evidence="7">
    <location>
        <begin position="60"/>
        <end position="78"/>
    </location>
</feature>
<dbReference type="AlphaFoldDB" id="I2CRL5"/>
<evidence type="ECO:0000256" key="4">
    <source>
        <dbReference type="ARBA" id="ARBA00022801"/>
    </source>
</evidence>
<evidence type="ECO:0000256" key="1">
    <source>
        <dbReference type="ARBA" id="ARBA00004141"/>
    </source>
</evidence>
<protein>
    <recommendedName>
        <fullName evidence="8">Peptidase S54 rhomboid domain-containing protein</fullName>
    </recommendedName>
</protein>
<reference evidence="9" key="2">
    <citation type="journal article" date="2012" name="Nat. Commun.">
        <title>Draft genome sequence and genetic transformation of the oleaginous alga Nannochloropis gaditana.</title>
        <authorList>
            <person name="Radakovits R."/>
            <person name="Jinkerson R.E."/>
            <person name="Fuerstenberg S.I."/>
            <person name="Tae H."/>
            <person name="Settlage R.E."/>
            <person name="Boore J.L."/>
            <person name="Posewitz M.C."/>
        </authorList>
    </citation>
    <scope>NUCLEOTIDE SEQUENCE</scope>
    <source>
        <strain evidence="9">CCMP526</strain>
    </source>
</reference>
<dbReference type="SUPFAM" id="SSF144091">
    <property type="entry name" value="Rhomboid-like"/>
    <property type="match status" value="1"/>
</dbReference>
<evidence type="ECO:0000256" key="7">
    <source>
        <dbReference type="SAM" id="Phobius"/>
    </source>
</evidence>
<keyword evidence="3 7" id="KW-0812">Transmembrane</keyword>
<dbReference type="GO" id="GO:0004252">
    <property type="term" value="F:serine-type endopeptidase activity"/>
    <property type="evidence" value="ECO:0007669"/>
    <property type="project" value="InterPro"/>
</dbReference>
<feature type="domain" description="Peptidase S54 rhomboid" evidence="8">
    <location>
        <begin position="16"/>
        <end position="131"/>
    </location>
</feature>